<accession>A0A5B8XYH1</accession>
<feature type="transmembrane region" description="Helical" evidence="1">
    <location>
        <begin position="12"/>
        <end position="33"/>
    </location>
</feature>
<evidence type="ECO:0000256" key="1">
    <source>
        <dbReference type="SAM" id="Phobius"/>
    </source>
</evidence>
<organism evidence="2 3">
    <name type="scientific">Microvenator marinus</name>
    <dbReference type="NCBI Taxonomy" id="2600177"/>
    <lineage>
        <taxon>Bacteria</taxon>
        <taxon>Deltaproteobacteria</taxon>
        <taxon>Bradymonadales</taxon>
        <taxon>Microvenatoraceae</taxon>
        <taxon>Microvenator</taxon>
    </lineage>
</organism>
<reference evidence="2 3" key="1">
    <citation type="submission" date="2019-08" db="EMBL/GenBank/DDBJ databases">
        <authorList>
            <person name="Liang Q."/>
        </authorList>
    </citation>
    <scope>NUCLEOTIDE SEQUENCE [LARGE SCALE GENOMIC DNA]</scope>
    <source>
        <strain evidence="2 3">V1718</strain>
    </source>
</reference>
<proteinExistence type="predicted"/>
<evidence type="ECO:0000313" key="2">
    <source>
        <dbReference type="EMBL" id="QED30227.1"/>
    </source>
</evidence>
<gene>
    <name evidence="2" type="ORF">FRD01_23940</name>
</gene>
<dbReference type="EMBL" id="CP042467">
    <property type="protein sequence ID" value="QED30227.1"/>
    <property type="molecule type" value="Genomic_DNA"/>
</dbReference>
<dbReference type="OrthoDB" id="9783759at2"/>
<dbReference type="InterPro" id="IPR006311">
    <property type="entry name" value="TAT_signal"/>
</dbReference>
<protein>
    <submittedName>
        <fullName evidence="2">DUF1501 domain-containing protein</fullName>
    </submittedName>
</protein>
<keyword evidence="3" id="KW-1185">Reference proteome</keyword>
<dbReference type="InterPro" id="IPR010869">
    <property type="entry name" value="DUF1501"/>
</dbReference>
<dbReference type="Proteomes" id="UP000321595">
    <property type="component" value="Chromosome"/>
</dbReference>
<keyword evidence="1" id="KW-0812">Transmembrane</keyword>
<dbReference type="KEGG" id="bbae:FRD01_23940"/>
<dbReference type="RefSeq" id="WP_146963734.1">
    <property type="nucleotide sequence ID" value="NZ_CP042467.1"/>
</dbReference>
<evidence type="ECO:0000313" key="3">
    <source>
        <dbReference type="Proteomes" id="UP000321595"/>
    </source>
</evidence>
<keyword evidence="1" id="KW-0472">Membrane</keyword>
<name>A0A5B8XYH1_9DELT</name>
<keyword evidence="1" id="KW-1133">Transmembrane helix</keyword>
<dbReference type="AlphaFoldDB" id="A0A5B8XYH1"/>
<sequence length="466" mass="50938">MSDEKKGLNRRSFLKSVGIATAASATVGVPHIWVPKTAYAQTDARASVKHIIYIRLNGGFRFTAAFNGRVAERYNPWGLARNLPEGTEWGPSELLARAPWLEGEEGATRQELGMRSVAAISDDILIAPCVDHEPTSGSADGNHNSGLQRFNTGYAGNSTGIMTMINYGLRDRVPEDPEGVILPAFVLGGGGMSNGSGKYAGYRPPVLQDGFSGFGFDAARALPEWAKRMSDDLDQRIYNRVHPQSRFPVDAYIQSREATKRYAEIFNDPRLNVGQNSDEPMDGLSNNQLRLLLGGGGTARNVMLALRLFHFGCPAIFMNQGGYDMHSGEEEGLPPRMNELNQLVSGLHTALKLMEHPSGGTYWDHTVVVLGSEFGRTARGGRFNSARGSDHGGDNSTRWMSMPFMGGIFNEAGTAGRTFGETLAEDLKASGQVYSYRSVMKTMMDWLGCDHSEFFPADQPFGDFTR</sequence>
<dbReference type="PROSITE" id="PS51318">
    <property type="entry name" value="TAT"/>
    <property type="match status" value="1"/>
</dbReference>
<dbReference type="Pfam" id="PF07394">
    <property type="entry name" value="DUF1501"/>
    <property type="match status" value="1"/>
</dbReference>